<dbReference type="Proteomes" id="UP000184050">
    <property type="component" value="Unassembled WGS sequence"/>
</dbReference>
<dbReference type="STRING" id="1168035.SAMN05444280_1571"/>
<dbReference type="EMBL" id="FQZE01000057">
    <property type="protein sequence ID" value="SHK05609.1"/>
    <property type="molecule type" value="Genomic_DNA"/>
</dbReference>
<evidence type="ECO:0000313" key="1">
    <source>
        <dbReference type="EMBL" id="SHK05609.1"/>
    </source>
</evidence>
<dbReference type="RefSeq" id="WP_073173993.1">
    <property type="nucleotide sequence ID" value="NZ_FQZE01000057.1"/>
</dbReference>
<evidence type="ECO:0000313" key="2">
    <source>
        <dbReference type="Proteomes" id="UP000184050"/>
    </source>
</evidence>
<organism evidence="1 2">
    <name type="scientific">Tangfeifania diversioriginum</name>
    <dbReference type="NCBI Taxonomy" id="1168035"/>
    <lineage>
        <taxon>Bacteria</taxon>
        <taxon>Pseudomonadati</taxon>
        <taxon>Bacteroidota</taxon>
        <taxon>Bacteroidia</taxon>
        <taxon>Marinilabiliales</taxon>
        <taxon>Prolixibacteraceae</taxon>
        <taxon>Tangfeifania</taxon>
    </lineage>
</organism>
<name>A0A1M6PCD2_9BACT</name>
<keyword evidence="2" id="KW-1185">Reference proteome</keyword>
<sequence>MKKYIGLSIILILFSCNNKVRNTRTASAKENPQLIDNLKISDSTYYDINNLLTLDEYIILDSDVPLAKINRVIITGEQIFIFDSQPKIVCYNYSGQVEFKISNKGKGVGEFVNIVDFSIDKKLKSVKVYDSSLRKVLYYDMGDGRFKYDRKIAIAPKAIANFGSYDYYYNPYNFNYPDSKEYHFSLLKSRDEKEFVDKFFPHDPLISSYLFGGGGESPFFYGEDELLFVRRFETTVYSISNEGIFPIFDIKLPNAVPKSYIKKKPNPVELMNSQYSSVLTDIYRVKDILYFSFTNAGYWISTFYDLSTSRVIYCGKRIWPEPSKELPVYYPLRGISKGRFFSLVSPSTIIELRKNNESVFPEKMLDVEEADNPVIAFYSVK</sequence>
<proteinExistence type="predicted"/>
<accession>A0A1M6PCD2</accession>
<gene>
    <name evidence="1" type="ORF">SAMN05444280_1571</name>
</gene>
<protein>
    <submittedName>
        <fullName evidence="1">6-bladed beta-propeller protein</fullName>
    </submittedName>
</protein>
<dbReference type="PROSITE" id="PS51257">
    <property type="entry name" value="PROKAR_LIPOPROTEIN"/>
    <property type="match status" value="1"/>
</dbReference>
<dbReference type="Pfam" id="PF17170">
    <property type="entry name" value="DUF5128"/>
    <property type="match status" value="1"/>
</dbReference>
<reference evidence="1 2" key="1">
    <citation type="submission" date="2016-11" db="EMBL/GenBank/DDBJ databases">
        <authorList>
            <person name="Jaros S."/>
            <person name="Januszkiewicz K."/>
            <person name="Wedrychowicz H."/>
        </authorList>
    </citation>
    <scope>NUCLEOTIDE SEQUENCE [LARGE SCALE GENOMIC DNA]</scope>
    <source>
        <strain evidence="1 2">DSM 27063</strain>
    </source>
</reference>
<dbReference type="OrthoDB" id="1092850at2"/>
<dbReference type="AlphaFoldDB" id="A0A1M6PCD2"/>